<feature type="region of interest" description="Disordered" evidence="1">
    <location>
        <begin position="296"/>
        <end position="315"/>
    </location>
</feature>
<evidence type="ECO:0008006" key="6">
    <source>
        <dbReference type="Google" id="ProtNLM"/>
    </source>
</evidence>
<keyword evidence="2" id="KW-0812">Transmembrane</keyword>
<dbReference type="EMBL" id="MU004197">
    <property type="protein sequence ID" value="KAF2490633.1"/>
    <property type="molecule type" value="Genomic_DNA"/>
</dbReference>
<feature type="transmembrane region" description="Helical" evidence="2">
    <location>
        <begin position="245"/>
        <end position="268"/>
    </location>
</feature>
<feature type="signal peptide" evidence="3">
    <location>
        <begin position="1"/>
        <end position="21"/>
    </location>
</feature>
<keyword evidence="2" id="KW-0472">Membrane</keyword>
<evidence type="ECO:0000256" key="2">
    <source>
        <dbReference type="SAM" id="Phobius"/>
    </source>
</evidence>
<keyword evidence="5" id="KW-1185">Reference proteome</keyword>
<name>A0A6A6QG78_9PEZI</name>
<gene>
    <name evidence="4" type="ORF">BU16DRAFT_566641</name>
</gene>
<dbReference type="Proteomes" id="UP000799750">
    <property type="component" value="Unassembled WGS sequence"/>
</dbReference>
<evidence type="ECO:0000256" key="3">
    <source>
        <dbReference type="SAM" id="SignalP"/>
    </source>
</evidence>
<dbReference type="OrthoDB" id="10350016at2759"/>
<evidence type="ECO:0000313" key="5">
    <source>
        <dbReference type="Proteomes" id="UP000799750"/>
    </source>
</evidence>
<accession>A0A6A6QG78</accession>
<evidence type="ECO:0000313" key="4">
    <source>
        <dbReference type="EMBL" id="KAF2490633.1"/>
    </source>
</evidence>
<reference evidence="4" key="1">
    <citation type="journal article" date="2020" name="Stud. Mycol.">
        <title>101 Dothideomycetes genomes: a test case for predicting lifestyles and emergence of pathogens.</title>
        <authorList>
            <person name="Haridas S."/>
            <person name="Albert R."/>
            <person name="Binder M."/>
            <person name="Bloem J."/>
            <person name="Labutti K."/>
            <person name="Salamov A."/>
            <person name="Andreopoulos B."/>
            <person name="Baker S."/>
            <person name="Barry K."/>
            <person name="Bills G."/>
            <person name="Bluhm B."/>
            <person name="Cannon C."/>
            <person name="Castanera R."/>
            <person name="Culley D."/>
            <person name="Daum C."/>
            <person name="Ezra D."/>
            <person name="Gonzalez J."/>
            <person name="Henrissat B."/>
            <person name="Kuo A."/>
            <person name="Liang C."/>
            <person name="Lipzen A."/>
            <person name="Lutzoni F."/>
            <person name="Magnuson J."/>
            <person name="Mondo S."/>
            <person name="Nolan M."/>
            <person name="Ohm R."/>
            <person name="Pangilinan J."/>
            <person name="Park H.-J."/>
            <person name="Ramirez L."/>
            <person name="Alfaro M."/>
            <person name="Sun H."/>
            <person name="Tritt A."/>
            <person name="Yoshinaga Y."/>
            <person name="Zwiers L.-H."/>
            <person name="Turgeon B."/>
            <person name="Goodwin S."/>
            <person name="Spatafora J."/>
            <person name="Crous P."/>
            <person name="Grigoriev I."/>
        </authorList>
    </citation>
    <scope>NUCLEOTIDE SEQUENCE</scope>
    <source>
        <strain evidence="4">CBS 269.34</strain>
    </source>
</reference>
<proteinExistence type="predicted"/>
<sequence length="364" mass="38933">MMRGFAVICFLAPLLHAGAAAFDEFEGSVPMKFGNLDGPVQSPNNLTSDLEKRDDVGCYFHGLSGHYCFVGQICCYDNQNNEGCCPSDGRCCGTICCLSGYQCAWSDQTSQACCPIGGNCGDPTVTDTVTETDYITQTEVETTVDNVYITDFETVTNVQYVTDLATETRDNTIRETQTKDNTVHETQVNTITKEASTVVLTQIFISVNSAGQTIVQTTAVQSVVSAAAATNSDVCIGTSKKQSDVGAIVGGAVGGVAFIALLAALLFIGNKKGYFEKKEKHPTYPPVSLPVPLGGEPKGFGQPQSVPMSPASTTRNTMTPVPPYAAQPYAAQPQSGYVQRPHYANEMEASGRGWDNSTNSQHYR</sequence>
<feature type="compositionally biased region" description="Polar residues" evidence="1">
    <location>
        <begin position="302"/>
        <end position="315"/>
    </location>
</feature>
<keyword evidence="3" id="KW-0732">Signal</keyword>
<keyword evidence="2" id="KW-1133">Transmembrane helix</keyword>
<organism evidence="4 5">
    <name type="scientific">Lophium mytilinum</name>
    <dbReference type="NCBI Taxonomy" id="390894"/>
    <lineage>
        <taxon>Eukaryota</taxon>
        <taxon>Fungi</taxon>
        <taxon>Dikarya</taxon>
        <taxon>Ascomycota</taxon>
        <taxon>Pezizomycotina</taxon>
        <taxon>Dothideomycetes</taxon>
        <taxon>Pleosporomycetidae</taxon>
        <taxon>Mytilinidiales</taxon>
        <taxon>Mytilinidiaceae</taxon>
        <taxon>Lophium</taxon>
    </lineage>
</organism>
<protein>
    <recommendedName>
        <fullName evidence="6">Mid2 domain-containing protein</fullName>
    </recommendedName>
</protein>
<evidence type="ECO:0000256" key="1">
    <source>
        <dbReference type="SAM" id="MobiDB-lite"/>
    </source>
</evidence>
<feature type="chain" id="PRO_5025508992" description="Mid2 domain-containing protein" evidence="3">
    <location>
        <begin position="22"/>
        <end position="364"/>
    </location>
</feature>
<dbReference type="AlphaFoldDB" id="A0A6A6QG78"/>